<dbReference type="PANTHER" id="PTHR34987">
    <property type="entry name" value="C, PUTATIVE (AFU_ORTHOLOGUE AFUA_3G02880)-RELATED"/>
    <property type="match status" value="1"/>
</dbReference>
<dbReference type="InterPro" id="IPR012341">
    <property type="entry name" value="6hp_glycosidase-like_sf"/>
</dbReference>
<feature type="signal peptide" evidence="1">
    <location>
        <begin position="1"/>
        <end position="25"/>
    </location>
</feature>
<keyword evidence="1" id="KW-0732">Signal</keyword>
<evidence type="ECO:0000313" key="5">
    <source>
        <dbReference type="Proteomes" id="UP000256269"/>
    </source>
</evidence>
<gene>
    <name evidence="4" type="ORF">BCF44_104306</name>
</gene>
<dbReference type="Pfam" id="PF17390">
    <property type="entry name" value="Bac_rhamnosid_C"/>
    <property type="match status" value="1"/>
</dbReference>
<feature type="domain" description="Alpha-L-rhamnosidase six-hairpin glycosidase" evidence="2">
    <location>
        <begin position="238"/>
        <end position="544"/>
    </location>
</feature>
<evidence type="ECO:0000313" key="4">
    <source>
        <dbReference type="EMBL" id="REH50039.1"/>
    </source>
</evidence>
<evidence type="ECO:0000256" key="1">
    <source>
        <dbReference type="SAM" id="SignalP"/>
    </source>
</evidence>
<dbReference type="PANTHER" id="PTHR34987:SF6">
    <property type="entry name" value="ALPHA-L-RHAMNOSIDASE SIX-HAIRPIN GLYCOSIDASE DOMAIN-CONTAINING PROTEIN"/>
    <property type="match status" value="1"/>
</dbReference>
<dbReference type="RefSeq" id="WP_116174570.1">
    <property type="nucleotide sequence ID" value="NZ_CP144375.1"/>
</dbReference>
<feature type="domain" description="Alpha-L-rhamnosidase C-terminal" evidence="3">
    <location>
        <begin position="569"/>
        <end position="624"/>
    </location>
</feature>
<organism evidence="4 5">
    <name type="scientific">Kutzneria buriramensis</name>
    <dbReference type="NCBI Taxonomy" id="1045776"/>
    <lineage>
        <taxon>Bacteria</taxon>
        <taxon>Bacillati</taxon>
        <taxon>Actinomycetota</taxon>
        <taxon>Actinomycetes</taxon>
        <taxon>Pseudonocardiales</taxon>
        <taxon>Pseudonocardiaceae</taxon>
        <taxon>Kutzneria</taxon>
    </lineage>
</organism>
<dbReference type="InterPro" id="IPR035398">
    <property type="entry name" value="Bac_rhamnosid_C"/>
</dbReference>
<dbReference type="Pfam" id="PF17389">
    <property type="entry name" value="Bac_rhamnosid6H"/>
    <property type="match status" value="1"/>
</dbReference>
<dbReference type="GO" id="GO:0005975">
    <property type="term" value="P:carbohydrate metabolic process"/>
    <property type="evidence" value="ECO:0007669"/>
    <property type="project" value="InterPro"/>
</dbReference>
<evidence type="ECO:0000259" key="2">
    <source>
        <dbReference type="Pfam" id="PF17389"/>
    </source>
</evidence>
<proteinExistence type="predicted"/>
<dbReference type="Gene3D" id="2.60.420.10">
    <property type="entry name" value="Maltose phosphorylase, domain 3"/>
    <property type="match status" value="1"/>
</dbReference>
<dbReference type="InterPro" id="IPR008928">
    <property type="entry name" value="6-hairpin_glycosidase_sf"/>
</dbReference>
<keyword evidence="5" id="KW-1185">Reference proteome</keyword>
<feature type="chain" id="PRO_5017805274" evidence="1">
    <location>
        <begin position="26"/>
        <end position="636"/>
    </location>
</feature>
<dbReference type="Proteomes" id="UP000256269">
    <property type="component" value="Unassembled WGS sequence"/>
</dbReference>
<evidence type="ECO:0000259" key="3">
    <source>
        <dbReference type="Pfam" id="PF17390"/>
    </source>
</evidence>
<dbReference type="OrthoDB" id="9815108at2"/>
<name>A0A3E0HUE2_9PSEU</name>
<comment type="caution">
    <text evidence="4">The sequence shown here is derived from an EMBL/GenBank/DDBJ whole genome shotgun (WGS) entry which is preliminary data.</text>
</comment>
<reference evidence="4 5" key="1">
    <citation type="submission" date="2018-08" db="EMBL/GenBank/DDBJ databases">
        <title>Genomic Encyclopedia of Archaeal and Bacterial Type Strains, Phase II (KMG-II): from individual species to whole genera.</title>
        <authorList>
            <person name="Goeker M."/>
        </authorList>
    </citation>
    <scope>NUCLEOTIDE SEQUENCE [LARGE SCALE GENOMIC DNA]</scope>
    <source>
        <strain evidence="4 5">DSM 45791</strain>
    </source>
</reference>
<accession>A0A3E0HUE2</accession>
<dbReference type="AlphaFoldDB" id="A0A3E0HUE2"/>
<dbReference type="EMBL" id="QUNO01000004">
    <property type="protein sequence ID" value="REH50039.1"/>
    <property type="molecule type" value="Genomic_DNA"/>
</dbReference>
<protein>
    <submittedName>
        <fullName evidence="4">Alpha-L-rhamnosidase-like protein</fullName>
    </submittedName>
</protein>
<sequence length="636" mass="67229">MRSATLWVGVGVVATFLLTTTTANAATGNPWERYNLSPASRTLTPTGVLRVYGEADASGGVTTLTGAQSAVVFDFGREVGGLVTLRFTGASDAAQQIGLAFSESTTFVSSRGSDFSNGGAGGNQPDGILTASATPGTTYTMPADKIRGGFRYLTVVLNTDGWVSFDSLTLQFTAAPTMANPRAYRNYFYSNDDLLNRIWYAGAYTVQMDTISPSSGREWPPPPSSWENDALIGPGDTILVDGAKRDRAVWAGDLGIASATAYASTGDTVSTRNSLEALFSQQSANGELPMAGAPICPGNDSAAWPLHSDTYHLWALTVFAGYFAATGDRRWLAQHWSAYRKALAYSTAKIGTSGLMSVTATDDWARGDQGGENIAANALLYRVLQASARLATVLGHDTDARRWNATATSLAAAVNERLWDASAGLYRDNPGSGLYPQDGNSLAVWFGLAAEPETVVRQLTARWGPYGATTPEWGSNIATFPGSMEVHAHFVAGDDVGALNLIRRQWGYMLTNPTSTNSTFWEGYLADGSFGYAGGGSYMSNAHGWATGPTAALTEYVLGLAPDPVVDGQVIVRPHPGDLTHAEGRLGDVTVSWVRRGEAFTLTVTVPPGGAAKVYLPSSNGSYQQFSAGTHTTSTP</sequence>
<dbReference type="SUPFAM" id="SSF48208">
    <property type="entry name" value="Six-hairpin glycosidases"/>
    <property type="match status" value="1"/>
</dbReference>
<dbReference type="Gene3D" id="1.50.10.10">
    <property type="match status" value="1"/>
</dbReference>
<dbReference type="InterPro" id="IPR035396">
    <property type="entry name" value="Bac_rhamnosid6H"/>
</dbReference>